<name>A0A8X6JPI0_TRICU</name>
<dbReference type="EMBL" id="BMAO01017301">
    <property type="protein sequence ID" value="GFR14736.1"/>
    <property type="molecule type" value="Genomic_DNA"/>
</dbReference>
<protein>
    <submittedName>
        <fullName evidence="2">Uncharacterized protein</fullName>
    </submittedName>
</protein>
<comment type="caution">
    <text evidence="2">The sequence shown here is derived from an EMBL/GenBank/DDBJ whole genome shotgun (WGS) entry which is preliminary data.</text>
</comment>
<evidence type="ECO:0000256" key="1">
    <source>
        <dbReference type="SAM" id="MobiDB-lite"/>
    </source>
</evidence>
<evidence type="ECO:0000313" key="3">
    <source>
        <dbReference type="Proteomes" id="UP000887116"/>
    </source>
</evidence>
<proteinExistence type="predicted"/>
<feature type="region of interest" description="Disordered" evidence="1">
    <location>
        <begin position="49"/>
        <end position="70"/>
    </location>
</feature>
<gene>
    <name evidence="2" type="ORF">TNCT_177561</name>
</gene>
<dbReference type="AlphaFoldDB" id="A0A8X6JPI0"/>
<dbReference type="Proteomes" id="UP000887116">
    <property type="component" value="Unassembled WGS sequence"/>
</dbReference>
<evidence type="ECO:0000313" key="2">
    <source>
        <dbReference type="EMBL" id="GFR14736.1"/>
    </source>
</evidence>
<organism evidence="2 3">
    <name type="scientific">Trichonephila clavata</name>
    <name type="common">Joro spider</name>
    <name type="synonym">Nephila clavata</name>
    <dbReference type="NCBI Taxonomy" id="2740835"/>
    <lineage>
        <taxon>Eukaryota</taxon>
        <taxon>Metazoa</taxon>
        <taxon>Ecdysozoa</taxon>
        <taxon>Arthropoda</taxon>
        <taxon>Chelicerata</taxon>
        <taxon>Arachnida</taxon>
        <taxon>Araneae</taxon>
        <taxon>Araneomorphae</taxon>
        <taxon>Entelegynae</taxon>
        <taxon>Araneoidea</taxon>
        <taxon>Nephilidae</taxon>
        <taxon>Trichonephila</taxon>
    </lineage>
</organism>
<keyword evidence="3" id="KW-1185">Reference proteome</keyword>
<accession>A0A8X6JPI0</accession>
<sequence>MKRRSGERILFTFFFSLSVKRSKRRTEEGFLRFAVKYESFRANWRWECSANGDDSEDTPTNRKPSCATVEKENETENAFGELSDLLQQKFGSFRIIPSFPKTVTEYRCISPEISLDVIRCC</sequence>
<reference evidence="2" key="1">
    <citation type="submission" date="2020-07" db="EMBL/GenBank/DDBJ databases">
        <title>Multicomponent nature underlies the extraordinary mechanical properties of spider dragline silk.</title>
        <authorList>
            <person name="Kono N."/>
            <person name="Nakamura H."/>
            <person name="Mori M."/>
            <person name="Yoshida Y."/>
            <person name="Ohtoshi R."/>
            <person name="Malay A.D."/>
            <person name="Moran D.A.P."/>
            <person name="Tomita M."/>
            <person name="Numata K."/>
            <person name="Arakawa K."/>
        </authorList>
    </citation>
    <scope>NUCLEOTIDE SEQUENCE</scope>
</reference>